<name>A0A7T4WCE3_9PROT</name>
<dbReference type="PANTHER" id="PTHR46401">
    <property type="entry name" value="GLYCOSYLTRANSFERASE WBBK-RELATED"/>
    <property type="match status" value="1"/>
</dbReference>
<dbReference type="AlphaFoldDB" id="A0A7T4WCE3"/>
<evidence type="ECO:0000256" key="1">
    <source>
        <dbReference type="ARBA" id="ARBA00022679"/>
    </source>
</evidence>
<accession>A0A7T4WCE3</accession>
<reference evidence="2 3" key="1">
    <citation type="submission" date="2020-07" db="EMBL/GenBank/DDBJ databases">
        <title>Complete genome sequence analysis of Acidithiobacillus ferrivorans XJFY6S-08 reveals extreme environmental adaptation to alpine acid mine drainage.</title>
        <authorList>
            <person name="Yan L."/>
            <person name="Ni Y."/>
        </authorList>
    </citation>
    <scope>NUCLEOTIDE SEQUENCE [LARGE SCALE GENOMIC DNA]</scope>
    <source>
        <strain evidence="2 3">XJFY6S-08</strain>
    </source>
</reference>
<keyword evidence="1 2" id="KW-0808">Transferase</keyword>
<dbReference type="Proteomes" id="UP000595420">
    <property type="component" value="Chromosome"/>
</dbReference>
<gene>
    <name evidence="2" type="ORF">H2515_10200</name>
</gene>
<dbReference type="GO" id="GO:0016757">
    <property type="term" value="F:glycosyltransferase activity"/>
    <property type="evidence" value="ECO:0007669"/>
    <property type="project" value="TreeGrafter"/>
</dbReference>
<evidence type="ECO:0000313" key="3">
    <source>
        <dbReference type="Proteomes" id="UP000595420"/>
    </source>
</evidence>
<protein>
    <submittedName>
        <fullName evidence="2">Glycosyltransferase</fullName>
    </submittedName>
</protein>
<dbReference type="PANTHER" id="PTHR46401:SF2">
    <property type="entry name" value="GLYCOSYLTRANSFERASE WBBK-RELATED"/>
    <property type="match status" value="1"/>
</dbReference>
<dbReference type="Pfam" id="PF13692">
    <property type="entry name" value="Glyco_trans_1_4"/>
    <property type="match status" value="1"/>
</dbReference>
<evidence type="ECO:0000313" key="2">
    <source>
        <dbReference type="EMBL" id="QQD71810.1"/>
    </source>
</evidence>
<dbReference type="Gene3D" id="3.40.50.2000">
    <property type="entry name" value="Glycogen Phosphorylase B"/>
    <property type="match status" value="1"/>
</dbReference>
<dbReference type="EMBL" id="CP059488">
    <property type="protein sequence ID" value="QQD71810.1"/>
    <property type="molecule type" value="Genomic_DNA"/>
</dbReference>
<sequence>MKNHMKLRIFGATRNISRVSFGYCWPSASNRNRDLASSTGAWCSPYSTGPVDNENLRALYSGAALLLFPSLQEGFGWPIVEAQACGCLVATTNRAPMTAVGGQGDIYFDVSDACGAAAAITRAWGVGIC</sequence>
<dbReference type="SUPFAM" id="SSF53756">
    <property type="entry name" value="UDP-Glycosyltransferase/glycogen phosphorylase"/>
    <property type="match status" value="1"/>
</dbReference>
<organism evidence="2 3">
    <name type="scientific">Acidithiobacillus ferrivorans</name>
    <dbReference type="NCBI Taxonomy" id="160808"/>
    <lineage>
        <taxon>Bacteria</taxon>
        <taxon>Pseudomonadati</taxon>
        <taxon>Pseudomonadota</taxon>
        <taxon>Acidithiobacillia</taxon>
        <taxon>Acidithiobacillales</taxon>
        <taxon>Acidithiobacillaceae</taxon>
        <taxon>Acidithiobacillus</taxon>
    </lineage>
</organism>
<proteinExistence type="predicted"/>
<dbReference type="GO" id="GO:0009103">
    <property type="term" value="P:lipopolysaccharide biosynthetic process"/>
    <property type="evidence" value="ECO:0007669"/>
    <property type="project" value="TreeGrafter"/>
</dbReference>